<feature type="transmembrane region" description="Helical" evidence="11">
    <location>
        <begin position="1018"/>
        <end position="1040"/>
    </location>
</feature>
<dbReference type="Proteomes" id="UP000663866">
    <property type="component" value="Unassembled WGS sequence"/>
</dbReference>
<dbReference type="GO" id="GO:0070509">
    <property type="term" value="P:calcium ion import"/>
    <property type="evidence" value="ECO:0007669"/>
    <property type="project" value="TreeGrafter"/>
</dbReference>
<reference evidence="13" key="1">
    <citation type="submission" date="2021-02" db="EMBL/GenBank/DDBJ databases">
        <authorList>
            <person name="Nowell W R."/>
        </authorList>
    </citation>
    <scope>NUCLEOTIDE SEQUENCE</scope>
</reference>
<organism evidence="13 14">
    <name type="scientific">Rotaria magnacalcarata</name>
    <dbReference type="NCBI Taxonomy" id="392030"/>
    <lineage>
        <taxon>Eukaryota</taxon>
        <taxon>Metazoa</taxon>
        <taxon>Spiralia</taxon>
        <taxon>Gnathifera</taxon>
        <taxon>Rotifera</taxon>
        <taxon>Eurotatoria</taxon>
        <taxon>Bdelloidea</taxon>
        <taxon>Philodinida</taxon>
        <taxon>Philodinidae</taxon>
        <taxon>Rotaria</taxon>
    </lineage>
</organism>
<keyword evidence="7" id="KW-0406">Ion transport</keyword>
<dbReference type="FunFam" id="1.20.120.350:FF:000009">
    <property type="entry name" value="Voltage-dependent T-type calcium channel subunit alpha"/>
    <property type="match status" value="2"/>
</dbReference>
<feature type="transmembrane region" description="Helical" evidence="11">
    <location>
        <begin position="384"/>
        <end position="406"/>
    </location>
</feature>
<dbReference type="Gene3D" id="1.10.287.70">
    <property type="match status" value="4"/>
</dbReference>
<dbReference type="FunFam" id="1.10.287.70:FF:000117">
    <property type="entry name" value="Voltage-gated Ca2+ channel, alpha subunit"/>
    <property type="match status" value="1"/>
</dbReference>
<evidence type="ECO:0000256" key="11">
    <source>
        <dbReference type="SAM" id="Phobius"/>
    </source>
</evidence>
<evidence type="ECO:0000256" key="8">
    <source>
        <dbReference type="ARBA" id="ARBA00023136"/>
    </source>
</evidence>
<evidence type="ECO:0000256" key="7">
    <source>
        <dbReference type="ARBA" id="ARBA00023065"/>
    </source>
</evidence>
<keyword evidence="4" id="KW-0677">Repeat</keyword>
<feature type="transmembrane region" description="Helical" evidence="11">
    <location>
        <begin position="839"/>
        <end position="862"/>
    </location>
</feature>
<evidence type="ECO:0000256" key="6">
    <source>
        <dbReference type="ARBA" id="ARBA00022989"/>
    </source>
</evidence>
<evidence type="ECO:0000256" key="3">
    <source>
        <dbReference type="ARBA" id="ARBA00022692"/>
    </source>
</evidence>
<dbReference type="GO" id="GO:0005248">
    <property type="term" value="F:voltage-gated sodium channel activity"/>
    <property type="evidence" value="ECO:0007669"/>
    <property type="project" value="TreeGrafter"/>
</dbReference>
<comment type="caution">
    <text evidence="13">The sequence shown here is derived from an EMBL/GenBank/DDBJ whole genome shotgun (WGS) entry which is preliminary data.</text>
</comment>
<feature type="transmembrane region" description="Helical" evidence="11">
    <location>
        <begin position="131"/>
        <end position="151"/>
    </location>
</feature>
<dbReference type="GO" id="GO:0086010">
    <property type="term" value="P:membrane depolarization during action potential"/>
    <property type="evidence" value="ECO:0007669"/>
    <property type="project" value="TreeGrafter"/>
</dbReference>
<dbReference type="EMBL" id="CAJOBG010000467">
    <property type="protein sequence ID" value="CAF3818353.1"/>
    <property type="molecule type" value="Genomic_DNA"/>
</dbReference>
<evidence type="ECO:0000256" key="4">
    <source>
        <dbReference type="ARBA" id="ARBA00022737"/>
    </source>
</evidence>
<dbReference type="Gene3D" id="1.20.120.350">
    <property type="entry name" value="Voltage-gated potassium channels. Chain C"/>
    <property type="match status" value="4"/>
</dbReference>
<feature type="transmembrane region" description="Helical" evidence="11">
    <location>
        <begin position="343"/>
        <end position="364"/>
    </location>
</feature>
<feature type="transmembrane region" description="Helical" evidence="11">
    <location>
        <begin position="1123"/>
        <end position="1145"/>
    </location>
</feature>
<keyword evidence="5" id="KW-0851">Voltage-gated channel</keyword>
<dbReference type="PANTHER" id="PTHR10037:SF230">
    <property type="entry name" value="CA[2+]-CHANNEL PROTEIN ALPHA[[1]] SUBUNIT T, ISOFORM F"/>
    <property type="match status" value="1"/>
</dbReference>
<feature type="transmembrane region" description="Helical" evidence="11">
    <location>
        <begin position="803"/>
        <end position="819"/>
    </location>
</feature>
<feature type="transmembrane region" description="Helical" evidence="11">
    <location>
        <begin position="1302"/>
        <end position="1323"/>
    </location>
</feature>
<dbReference type="GO" id="GO:0008332">
    <property type="term" value="F:low voltage-gated calcium channel activity"/>
    <property type="evidence" value="ECO:0007669"/>
    <property type="project" value="TreeGrafter"/>
</dbReference>
<comment type="subcellular location">
    <subcellularLocation>
        <location evidence="1">Membrane</location>
        <topology evidence="1">Multi-pass membrane protein</topology>
    </subcellularLocation>
</comment>
<feature type="domain" description="Ion transport" evidence="12">
    <location>
        <begin position="83"/>
        <end position="416"/>
    </location>
</feature>
<feature type="domain" description="Ion transport" evidence="12">
    <location>
        <begin position="979"/>
        <end position="1259"/>
    </location>
</feature>
<evidence type="ECO:0000313" key="14">
    <source>
        <dbReference type="Proteomes" id="UP000663866"/>
    </source>
</evidence>
<dbReference type="InterPro" id="IPR027359">
    <property type="entry name" value="Volt_channel_dom_sf"/>
</dbReference>
<dbReference type="InterPro" id="IPR005821">
    <property type="entry name" value="Ion_trans_dom"/>
</dbReference>
<keyword evidence="10" id="KW-0407">Ion channel</keyword>
<gene>
    <name evidence="13" type="ORF">OVN521_LOCUS4888</name>
</gene>
<evidence type="ECO:0000256" key="2">
    <source>
        <dbReference type="ARBA" id="ARBA00022448"/>
    </source>
</evidence>
<proteinExistence type="predicted"/>
<feature type="transmembrane region" description="Helical" evidence="11">
    <location>
        <begin position="1433"/>
        <end position="1452"/>
    </location>
</feature>
<keyword evidence="6 11" id="KW-1133">Transmembrane helix</keyword>
<feature type="transmembrane region" description="Helical" evidence="11">
    <location>
        <begin position="731"/>
        <end position="753"/>
    </location>
</feature>
<keyword evidence="8 11" id="KW-0472">Membrane</keyword>
<feature type="transmembrane region" description="Helical" evidence="11">
    <location>
        <begin position="643"/>
        <end position="661"/>
    </location>
</feature>
<keyword evidence="9" id="KW-0325">Glycoprotein</keyword>
<dbReference type="InterPro" id="IPR043203">
    <property type="entry name" value="VGCC_Ca_Na"/>
</dbReference>
<evidence type="ECO:0000256" key="10">
    <source>
        <dbReference type="ARBA" id="ARBA00023303"/>
    </source>
</evidence>
<accession>A0A819CW38</accession>
<protein>
    <recommendedName>
        <fullName evidence="12">Ion transport domain-containing protein</fullName>
    </recommendedName>
</protein>
<feature type="domain" description="Ion transport" evidence="12">
    <location>
        <begin position="1300"/>
        <end position="1551"/>
    </location>
</feature>
<feature type="domain" description="Ion transport" evidence="12">
    <location>
        <begin position="608"/>
        <end position="871"/>
    </location>
</feature>
<feature type="transmembrane region" description="Helical" evidence="11">
    <location>
        <begin position="89"/>
        <end position="111"/>
    </location>
</feature>
<feature type="transmembrane region" description="Helical" evidence="11">
    <location>
        <begin position="1226"/>
        <end position="1249"/>
    </location>
</feature>
<evidence type="ECO:0000313" key="13">
    <source>
        <dbReference type="EMBL" id="CAF3818353.1"/>
    </source>
</evidence>
<evidence type="ECO:0000256" key="9">
    <source>
        <dbReference type="ARBA" id="ARBA00023180"/>
    </source>
</evidence>
<keyword evidence="3 11" id="KW-0812">Transmembrane</keyword>
<dbReference type="FunFam" id="1.10.287.70:FF:000032">
    <property type="entry name" value="Voltage-dependent T-type calcium channel subunit alpha"/>
    <property type="match status" value="1"/>
</dbReference>
<dbReference type="GO" id="GO:0043005">
    <property type="term" value="C:neuron projection"/>
    <property type="evidence" value="ECO:0007669"/>
    <property type="project" value="TreeGrafter"/>
</dbReference>
<name>A0A819CW38_9BILA</name>
<keyword evidence="2" id="KW-0813">Transport</keyword>
<dbReference type="FunFam" id="1.20.120.350:FF:000072">
    <property type="entry name" value="Voltage-dependent T-type calcium channel subunit alpha"/>
    <property type="match status" value="1"/>
</dbReference>
<sequence>MINKNILHTSLPTVVNISNRDSCICEAGRLFNACGSSCVLSDLYYLEEREENKLPFPDFVEKVFCCLRQATPIRYQCLKLMTWPWFERISMLIILLNCITLAMYQPCAYNTGTSRKCNTVFCISLQATESFIFAFFTMEMCIKMIAMGIFGKGAYLAESWNRLDCIIVLTGLVELLIPGDNLSLSAIRTVRVLRPLRTINRVPSMRMLVMLLLDTLPMLGNVLLLCFFVFFIFGIVGVQLWKGLLRNRCFLQLNTTMTDNYAFDDFPFQPFYIPSDKDSFICSDPSSSGMRKCSQIPKLNRNNMTCELDFRSMSSSLINQTINGCINWNQYYQLCKTSNENPFFGSISFDNIAVAWLAIFQIITLENWTIIMYYLQDAHSFWDWIYFVFLIIFGSYVMMNLCLVAISGQFSVTKKRVREKMLAEQTQLSSSTINQQDSCWEQIIEHFRQLPKRVYQRFRIFWKNDQKKCDKVKETSHQKLTAKANVLPSSNGDLVSSTSLINLNHQSHFHDLKSQSILAANSLSNLIGCATDTCEISSRSKTNNQLIENHQEKNENLEFEQPEQEIEIKNRTDNSYQDKVEEKSKSRQSCCCSCLAIIIKLISRLVSSKYFDRIVFLVIITNSLSMAIEHHEQPQLLTKILEYSNYVFIALFTIEMLFKIIAKTFWNYIKDPFNIFDSGIVLISIIELYWTKNSGLSILRTFRLLRVLKLARFMPTLRRQLIVMVKALDSAAAFLLLLILFIFIFSVLGMHLFGGKFCTLEAFNTTSREKIEMECRCCACIEWNLLKISTDLKDLTCTEERENFNSLLFALLTVFQILTQEDWNEILYNAMKNTKPWAALYFIALIVIVNYILVNLLVAIVVENFQNETEENNNHSIDKVGQSKTQTMITNNIEISKHFNKLTTLKLNNDGDTRQQDPITGDIRFEITTQESRNTRSCISRVCGERIFECLKKRENHSLYLFSPSNRLRKAFQRLLAQKSFDYIILFFIVFNSIILAMERPSISPESCERKILIYINYIFTSIFTIEMMIKVIAHGLIIGPRTYLHTGWNSMDGCLVVISITDIFIMIRGSFTPSTEQSATSHMLSMLRVFRLLRTLRAVTVINRAPGLKLVMDTLLSSLKSIGHIIIICCVFFIIFGILGVQLFKGKFYYCEGPFADNVTTRQQCEAMADHRWKNQHYNFDNLFHALLTLFVLSSKDGWVQIMHNGIDAVNVDMQPIKNYSEANLIYFISFISIVGFFVLSMFVGVVVESFQDCQTQQELEKQAKRVKDFGLEQHLTDDLPYHANFLPWRKFLHDLCINKYFDLTIGGIIVVNVFTMSLEFYPSSPRLENFPEYCNYVFTVIFLLEFIWKIVALGPLRYFKDKWYQLDAFIVILSAASIIIEKVLNENILPINPTIIRVIRILRIARIFKLLKIANGLQTLMHTVMKALPQVGNLSLLFFLFVFIFATLGVELFGKLECDDEQPCTSLNKHANFKNFGIALLTLFRVATGDNWSGIMKDTMRPNDSSAHAGNHRFLTIISPLYFIAFVVMTQFVLINIVIAVLLKKLEDATTMIEEDAVSDEDKRRQYGPNVQHDGGHVEKLLLDVNALHVKGKIAKL</sequence>
<keyword evidence="14" id="KW-1185">Reference proteome</keyword>
<evidence type="ECO:0000256" key="5">
    <source>
        <dbReference type="ARBA" id="ARBA00022882"/>
    </source>
</evidence>
<dbReference type="SUPFAM" id="SSF81324">
    <property type="entry name" value="Voltage-gated potassium channels"/>
    <property type="match status" value="4"/>
</dbReference>
<feature type="transmembrane region" description="Helical" evidence="11">
    <location>
        <begin position="980"/>
        <end position="998"/>
    </location>
</feature>
<feature type="transmembrane region" description="Helical" evidence="11">
    <location>
        <begin position="1523"/>
        <end position="1545"/>
    </location>
</feature>
<feature type="transmembrane region" description="Helical" evidence="11">
    <location>
        <begin position="1335"/>
        <end position="1353"/>
    </location>
</feature>
<feature type="transmembrane region" description="Helical" evidence="11">
    <location>
        <begin position="207"/>
        <end position="238"/>
    </location>
</feature>
<dbReference type="GO" id="GO:0001518">
    <property type="term" value="C:voltage-gated sodium channel complex"/>
    <property type="evidence" value="ECO:0007669"/>
    <property type="project" value="TreeGrafter"/>
</dbReference>
<evidence type="ECO:0000256" key="1">
    <source>
        <dbReference type="ARBA" id="ARBA00004141"/>
    </source>
</evidence>
<dbReference type="Pfam" id="PF00520">
    <property type="entry name" value="Ion_trans"/>
    <property type="match status" value="4"/>
</dbReference>
<dbReference type="PANTHER" id="PTHR10037">
    <property type="entry name" value="VOLTAGE-GATED CATION CHANNEL CALCIUM AND SODIUM"/>
    <property type="match status" value="1"/>
</dbReference>
<evidence type="ECO:0000259" key="12">
    <source>
        <dbReference type="Pfam" id="PF00520"/>
    </source>
</evidence>